<feature type="compositionally biased region" description="Basic and acidic residues" evidence="1">
    <location>
        <begin position="98"/>
        <end position="107"/>
    </location>
</feature>
<evidence type="ECO:0000256" key="1">
    <source>
        <dbReference type="SAM" id="MobiDB-lite"/>
    </source>
</evidence>
<dbReference type="EMBL" id="LQBM01000001">
    <property type="protein sequence ID" value="KUG60405.1"/>
    <property type="molecule type" value="Genomic_DNA"/>
</dbReference>
<reference evidence="2" key="2">
    <citation type="submission" date="2015-12" db="EMBL/GenBank/DDBJ databases">
        <authorList>
            <person name="Shamseldin A."/>
            <person name="Moawad H."/>
            <person name="Abd El-Rahim W.M."/>
            <person name="Sadowsky M.J."/>
        </authorList>
    </citation>
    <scope>NUCLEOTIDE SEQUENCE [LARGE SCALE GENOMIC DNA]</scope>
    <source>
        <strain evidence="2">CD08_7</strain>
    </source>
</reference>
<sequence>MTGHTPPQDVQHAAQRALSWIDEGKAGKGFTDTGRNRAKELAEGAEVPLEHIHKMRQYFARHTVDRDAEGFHHGENGYPTPGRVAWDAWGGDPGETWANREKFDDAD</sequence>
<dbReference type="OrthoDB" id="7270696at2"/>
<evidence type="ECO:0000313" key="2">
    <source>
        <dbReference type="EMBL" id="KUG60405.1"/>
    </source>
</evidence>
<reference evidence="4" key="1">
    <citation type="submission" date="2015-12" db="EMBL/GenBank/DDBJ databases">
        <authorList>
            <person name="Nair G.R."/>
            <person name="Kaur G."/>
            <person name="Mayilraj S."/>
        </authorList>
    </citation>
    <scope>NUCLEOTIDE SEQUENCE [LARGE SCALE GENOMIC DNA]</scope>
    <source>
        <strain evidence="4">CD08_7</strain>
    </source>
</reference>
<dbReference type="STRING" id="317018.AVL63_08450"/>
<evidence type="ECO:0000313" key="4">
    <source>
        <dbReference type="Proteomes" id="UP000054023"/>
    </source>
</evidence>
<keyword evidence="4" id="KW-1185">Reference proteome</keyword>
<protein>
    <submittedName>
        <fullName evidence="2">Uncharacterized protein</fullName>
    </submittedName>
</protein>
<accession>A0A0W8IKD1</accession>
<comment type="caution">
    <text evidence="2">The sequence shown here is derived from an EMBL/GenBank/DDBJ whole genome shotgun (WGS) entry which is preliminary data.</text>
</comment>
<gene>
    <name evidence="2" type="ORF">AVL63_08450</name>
    <name evidence="3" type="ORF">HNR24_002726</name>
</gene>
<evidence type="ECO:0000313" key="5">
    <source>
        <dbReference type="Proteomes" id="UP000546252"/>
    </source>
</evidence>
<dbReference type="Proteomes" id="UP000546252">
    <property type="component" value="Unassembled WGS sequence"/>
</dbReference>
<name>A0A0W8IKD1_9MICC</name>
<dbReference type="EMBL" id="JACJIH010000001">
    <property type="protein sequence ID" value="MBA8922793.1"/>
    <property type="molecule type" value="Genomic_DNA"/>
</dbReference>
<dbReference type="RefSeq" id="WP_058887391.1">
    <property type="nucleotide sequence ID" value="NZ_BAAAKT010000001.1"/>
</dbReference>
<proteinExistence type="predicted"/>
<evidence type="ECO:0000313" key="3">
    <source>
        <dbReference type="EMBL" id="MBA8922793.1"/>
    </source>
</evidence>
<reference evidence="3 5" key="3">
    <citation type="submission" date="2020-08" db="EMBL/GenBank/DDBJ databases">
        <title>Sequencing the genomes of 1000 actinobacteria strains.</title>
        <authorList>
            <person name="Klenk H.-P."/>
        </authorList>
    </citation>
    <scope>NUCLEOTIDE SEQUENCE [LARGE SCALE GENOMIC DNA]</scope>
    <source>
        <strain evidence="3 5">DSM 19081</strain>
    </source>
</reference>
<feature type="region of interest" description="Disordered" evidence="1">
    <location>
        <begin position="70"/>
        <end position="107"/>
    </location>
</feature>
<dbReference type="Proteomes" id="UP000054023">
    <property type="component" value="Unassembled WGS sequence"/>
</dbReference>
<dbReference type="AlphaFoldDB" id="A0A0W8IKD1"/>
<organism evidence="2 4">
    <name type="scientific">Nesterenkonia jeotgali</name>
    <dbReference type="NCBI Taxonomy" id="317018"/>
    <lineage>
        <taxon>Bacteria</taxon>
        <taxon>Bacillati</taxon>
        <taxon>Actinomycetota</taxon>
        <taxon>Actinomycetes</taxon>
        <taxon>Micrococcales</taxon>
        <taxon>Micrococcaceae</taxon>
        <taxon>Nesterenkonia</taxon>
    </lineage>
</organism>